<comment type="caution">
    <text evidence="6">The sequence shown here is derived from an EMBL/GenBank/DDBJ whole genome shotgun (WGS) entry which is preliminary data.</text>
</comment>
<dbReference type="RefSeq" id="WP_281887065.1">
    <property type="nucleotide sequence ID" value="NZ_BSDP01000001.1"/>
</dbReference>
<dbReference type="InterPro" id="IPR009057">
    <property type="entry name" value="Homeodomain-like_sf"/>
</dbReference>
<dbReference type="InterPro" id="IPR001647">
    <property type="entry name" value="HTH_TetR"/>
</dbReference>
<organism evidence="6 7">
    <name type="scientific">Agromyces rhizosphaerae</name>
    <dbReference type="NCBI Taxonomy" id="88374"/>
    <lineage>
        <taxon>Bacteria</taxon>
        <taxon>Bacillati</taxon>
        <taxon>Actinomycetota</taxon>
        <taxon>Actinomycetes</taxon>
        <taxon>Micrococcales</taxon>
        <taxon>Microbacteriaceae</taxon>
        <taxon>Agromyces</taxon>
    </lineage>
</organism>
<evidence type="ECO:0000259" key="5">
    <source>
        <dbReference type="PROSITE" id="PS50977"/>
    </source>
</evidence>
<protein>
    <recommendedName>
        <fullName evidence="5">HTH tetR-type domain-containing protein</fullName>
    </recommendedName>
</protein>
<dbReference type="PANTHER" id="PTHR47506:SF6">
    <property type="entry name" value="HTH-TYPE TRANSCRIPTIONAL REPRESSOR NEMR"/>
    <property type="match status" value="1"/>
</dbReference>
<dbReference type="InterPro" id="IPR036271">
    <property type="entry name" value="Tet_transcr_reg_TetR-rel_C_sf"/>
</dbReference>
<dbReference type="SUPFAM" id="SSF46689">
    <property type="entry name" value="Homeodomain-like"/>
    <property type="match status" value="1"/>
</dbReference>
<gene>
    <name evidence="6" type="ORF">ARHIZOSPH14_33850</name>
</gene>
<dbReference type="SUPFAM" id="SSF48498">
    <property type="entry name" value="Tetracyclin repressor-like, C-terminal domain"/>
    <property type="match status" value="1"/>
</dbReference>
<dbReference type="PROSITE" id="PS50977">
    <property type="entry name" value="HTH_TETR_2"/>
    <property type="match status" value="1"/>
</dbReference>
<evidence type="ECO:0000256" key="2">
    <source>
        <dbReference type="ARBA" id="ARBA00023125"/>
    </source>
</evidence>
<reference evidence="6" key="1">
    <citation type="submission" date="2022-12" db="EMBL/GenBank/DDBJ databases">
        <title>Reference genome sequencing for broad-spectrum identification of bacterial and archaeal isolates by mass spectrometry.</title>
        <authorList>
            <person name="Sekiguchi Y."/>
            <person name="Tourlousse D.M."/>
        </authorList>
    </citation>
    <scope>NUCLEOTIDE SEQUENCE</scope>
    <source>
        <strain evidence="6">14</strain>
    </source>
</reference>
<accession>A0A9W6CVC6</accession>
<evidence type="ECO:0000313" key="6">
    <source>
        <dbReference type="EMBL" id="GLI29143.1"/>
    </source>
</evidence>
<feature type="DNA-binding region" description="H-T-H motif" evidence="4">
    <location>
        <begin position="27"/>
        <end position="46"/>
    </location>
</feature>
<keyword evidence="7" id="KW-1185">Reference proteome</keyword>
<keyword evidence="1" id="KW-0805">Transcription regulation</keyword>
<evidence type="ECO:0000256" key="4">
    <source>
        <dbReference type="PROSITE-ProRule" id="PRU00335"/>
    </source>
</evidence>
<dbReference type="Proteomes" id="UP001144396">
    <property type="component" value="Unassembled WGS sequence"/>
</dbReference>
<dbReference type="PRINTS" id="PR00455">
    <property type="entry name" value="HTHTETR"/>
</dbReference>
<sequence>MSSSETQAAILGAARELVLRDGFAALSTRKVADEAGVPQSQIHYHFGTREQLVLSVLEAEDASLVARQSALYAGDEPLSSQWKRACDYLDDDLESGYVRILHEMMAAGWSTEVVGARVRRVYDGWTAVLTDAARRASARGIRFGALTVEEMVALVSAAFIGAEAMILSGTEGPTRPFRDALRAIGRLIAAEEARLAALEQEVRS</sequence>
<keyword evidence="2 4" id="KW-0238">DNA-binding</keyword>
<evidence type="ECO:0000256" key="3">
    <source>
        <dbReference type="ARBA" id="ARBA00023163"/>
    </source>
</evidence>
<dbReference type="GO" id="GO:0003677">
    <property type="term" value="F:DNA binding"/>
    <property type="evidence" value="ECO:0007669"/>
    <property type="project" value="UniProtKB-UniRule"/>
</dbReference>
<proteinExistence type="predicted"/>
<dbReference type="AlphaFoldDB" id="A0A9W6CVC6"/>
<feature type="domain" description="HTH tetR-type" evidence="5">
    <location>
        <begin position="4"/>
        <end position="64"/>
    </location>
</feature>
<keyword evidence="3" id="KW-0804">Transcription</keyword>
<dbReference type="EMBL" id="BSDP01000001">
    <property type="protein sequence ID" value="GLI29143.1"/>
    <property type="molecule type" value="Genomic_DNA"/>
</dbReference>
<dbReference type="PANTHER" id="PTHR47506">
    <property type="entry name" value="TRANSCRIPTIONAL REGULATORY PROTEIN"/>
    <property type="match status" value="1"/>
</dbReference>
<name>A0A9W6CVC6_9MICO</name>
<evidence type="ECO:0000313" key="7">
    <source>
        <dbReference type="Proteomes" id="UP001144396"/>
    </source>
</evidence>
<dbReference type="Gene3D" id="1.10.357.10">
    <property type="entry name" value="Tetracycline Repressor, domain 2"/>
    <property type="match status" value="1"/>
</dbReference>
<dbReference type="Pfam" id="PF00440">
    <property type="entry name" value="TetR_N"/>
    <property type="match status" value="1"/>
</dbReference>
<evidence type="ECO:0000256" key="1">
    <source>
        <dbReference type="ARBA" id="ARBA00023015"/>
    </source>
</evidence>